<protein>
    <recommendedName>
        <fullName evidence="3">DUF559 domain-containing protein</fullName>
    </recommendedName>
</protein>
<name>A0ABY1LQY8_9MICO</name>
<evidence type="ECO:0008006" key="3">
    <source>
        <dbReference type="Google" id="ProtNLM"/>
    </source>
</evidence>
<dbReference type="SUPFAM" id="SSF52980">
    <property type="entry name" value="Restriction endonuclease-like"/>
    <property type="match status" value="1"/>
</dbReference>
<dbReference type="Gene3D" id="3.40.960.10">
    <property type="entry name" value="VSR Endonuclease"/>
    <property type="match status" value="1"/>
</dbReference>
<accession>A0ABY1LQY8</accession>
<gene>
    <name evidence="1" type="ORF">SAMN06295973_3698</name>
</gene>
<keyword evidence="2" id="KW-1185">Reference proteome</keyword>
<organism evidence="1 2">
    <name type="scientific">Plantibacter cousiniae</name>
    <name type="common">nom. nud.</name>
    <dbReference type="NCBI Taxonomy" id="199709"/>
    <lineage>
        <taxon>Bacteria</taxon>
        <taxon>Bacillati</taxon>
        <taxon>Actinomycetota</taxon>
        <taxon>Actinomycetes</taxon>
        <taxon>Micrococcales</taxon>
        <taxon>Microbacteriaceae</taxon>
        <taxon>Plantibacter</taxon>
    </lineage>
</organism>
<sequence length="303" mass="33439">MAFRKPLPPTAAGALSTAAAMQHGVTRAQLRNPELAAPFRGVRLAASGFDAEDPVQLARAYLPKLPLGSVFSHHTAASVWGLPLPDGTRPPSLHVTTPPPGRARRGVGVIGHRSVLSETEMAVRFGLPVTTPARTWCDLANLIDVPGLVAVGDRLLWFQDPLCTKRELEDAVDVTRAGVRSLRAALPLLSDRSQSHRESMLRVLIVLSGYPFPSPSPNHELTLRPGGRRVRLDLAFPTQQLALEYEGDHHRTNRTQWRIDIRRIDDLEAAGWHIMRVTDDDLRDGADLLDRLAVRLRGRGWRP</sequence>
<dbReference type="InterPro" id="IPR011335">
    <property type="entry name" value="Restrct_endonuc-II-like"/>
</dbReference>
<reference evidence="1 2" key="1">
    <citation type="submission" date="2017-02" db="EMBL/GenBank/DDBJ databases">
        <authorList>
            <person name="Varghese N."/>
            <person name="Submissions S."/>
        </authorList>
    </citation>
    <scope>NUCLEOTIDE SEQUENCE [LARGE SCALE GENOMIC DNA]</scope>
    <source>
        <strain evidence="1 2">VKM Ac-1787</strain>
    </source>
</reference>
<dbReference type="Proteomes" id="UP000190827">
    <property type="component" value="Unassembled WGS sequence"/>
</dbReference>
<dbReference type="EMBL" id="FUZO01000003">
    <property type="protein sequence ID" value="SKC74693.1"/>
    <property type="molecule type" value="Genomic_DNA"/>
</dbReference>
<proteinExistence type="predicted"/>
<evidence type="ECO:0000313" key="1">
    <source>
        <dbReference type="EMBL" id="SKC74693.1"/>
    </source>
</evidence>
<comment type="caution">
    <text evidence="1">The sequence shown here is derived from an EMBL/GenBank/DDBJ whole genome shotgun (WGS) entry which is preliminary data.</text>
</comment>
<evidence type="ECO:0000313" key="2">
    <source>
        <dbReference type="Proteomes" id="UP000190827"/>
    </source>
</evidence>